<comment type="caution">
    <text evidence="1">The sequence shown here is derived from an EMBL/GenBank/DDBJ whole genome shotgun (WGS) entry which is preliminary data.</text>
</comment>
<accession>A0A4U5MK53</accession>
<protein>
    <submittedName>
        <fullName evidence="1">Uncharacterized protein</fullName>
    </submittedName>
</protein>
<proteinExistence type="predicted"/>
<reference evidence="1 2" key="2">
    <citation type="journal article" date="2019" name="G3 (Bethesda)">
        <title>Hybrid Assembly of the Genome of the Entomopathogenic Nematode Steinernema carpocapsae Identifies the X-Chromosome.</title>
        <authorList>
            <person name="Serra L."/>
            <person name="Macchietto M."/>
            <person name="Macias-Munoz A."/>
            <person name="McGill C.J."/>
            <person name="Rodriguez I.M."/>
            <person name="Rodriguez B."/>
            <person name="Murad R."/>
            <person name="Mortazavi A."/>
        </authorList>
    </citation>
    <scope>NUCLEOTIDE SEQUENCE [LARGE SCALE GENOMIC DNA]</scope>
    <source>
        <strain evidence="1 2">ALL</strain>
    </source>
</reference>
<keyword evidence="2" id="KW-1185">Reference proteome</keyword>
<dbReference type="AlphaFoldDB" id="A0A4U5MK53"/>
<dbReference type="Proteomes" id="UP000298663">
    <property type="component" value="Unassembled WGS sequence"/>
</dbReference>
<dbReference type="EMBL" id="AZBU02000007">
    <property type="protein sequence ID" value="TKR69774.1"/>
    <property type="molecule type" value="Genomic_DNA"/>
</dbReference>
<organism evidence="1 2">
    <name type="scientific">Steinernema carpocapsae</name>
    <name type="common">Entomopathogenic nematode</name>
    <dbReference type="NCBI Taxonomy" id="34508"/>
    <lineage>
        <taxon>Eukaryota</taxon>
        <taxon>Metazoa</taxon>
        <taxon>Ecdysozoa</taxon>
        <taxon>Nematoda</taxon>
        <taxon>Chromadorea</taxon>
        <taxon>Rhabditida</taxon>
        <taxon>Tylenchina</taxon>
        <taxon>Panagrolaimomorpha</taxon>
        <taxon>Strongyloidoidea</taxon>
        <taxon>Steinernematidae</taxon>
        <taxon>Steinernema</taxon>
    </lineage>
</organism>
<reference evidence="1 2" key="1">
    <citation type="journal article" date="2015" name="Genome Biol.">
        <title>Comparative genomics of Steinernema reveals deeply conserved gene regulatory networks.</title>
        <authorList>
            <person name="Dillman A.R."/>
            <person name="Macchietto M."/>
            <person name="Porter C.F."/>
            <person name="Rogers A."/>
            <person name="Williams B."/>
            <person name="Antoshechkin I."/>
            <person name="Lee M.M."/>
            <person name="Goodwin Z."/>
            <person name="Lu X."/>
            <person name="Lewis E.E."/>
            <person name="Goodrich-Blair H."/>
            <person name="Stock S.P."/>
            <person name="Adams B.J."/>
            <person name="Sternberg P.W."/>
            <person name="Mortazavi A."/>
        </authorList>
    </citation>
    <scope>NUCLEOTIDE SEQUENCE [LARGE SCALE GENOMIC DNA]</scope>
    <source>
        <strain evidence="1 2">ALL</strain>
    </source>
</reference>
<evidence type="ECO:0000313" key="1">
    <source>
        <dbReference type="EMBL" id="TKR69774.1"/>
    </source>
</evidence>
<evidence type="ECO:0000313" key="2">
    <source>
        <dbReference type="Proteomes" id="UP000298663"/>
    </source>
</evidence>
<name>A0A4U5MK53_STECR</name>
<sequence>MAPTPSPSPRDGSTLQKLRLWEHTAGYPRSYPYKHITSPVEVPGESVPVLKWIPALIWLPAAPRRCLSSSLFSSWPPFSSSPPPCSATIRISTMQD</sequence>
<gene>
    <name evidence="1" type="ORF">L596_021881</name>
</gene>